<keyword evidence="8 11" id="KW-1133">Transmembrane helix</keyword>
<dbReference type="PANTHER" id="PTHR34590:SF12">
    <property type="entry name" value="CARBOHYDRATE-BINDING PROTEIN OF THE ER PROTEIN"/>
    <property type="match status" value="1"/>
</dbReference>
<evidence type="ECO:0000256" key="12">
    <source>
        <dbReference type="SAM" id="SignalP"/>
    </source>
</evidence>
<evidence type="ECO:0000256" key="9">
    <source>
        <dbReference type="ARBA" id="ARBA00023136"/>
    </source>
</evidence>
<feature type="chain" id="PRO_5029607813" description="Malectin-like domain-containing protein" evidence="12">
    <location>
        <begin position="22"/>
        <end position="474"/>
    </location>
</feature>
<keyword evidence="10" id="KW-0325">Glycoprotein</keyword>
<evidence type="ECO:0000313" key="15">
    <source>
        <dbReference type="Proteomes" id="UP000525078"/>
    </source>
</evidence>
<evidence type="ECO:0000259" key="13">
    <source>
        <dbReference type="Pfam" id="PF12819"/>
    </source>
</evidence>
<keyword evidence="2" id="KW-0723">Serine/threonine-protein kinase</keyword>
<comment type="caution">
    <text evidence="14">The sequence shown here is derived from an EMBL/GenBank/DDBJ whole genome shotgun (WGS) entry which is preliminary data.</text>
</comment>
<comment type="subcellular location">
    <subcellularLocation>
        <location evidence="1">Membrane</location>
        <topology evidence="1">Single-pass type I membrane protein</topology>
    </subcellularLocation>
</comment>
<dbReference type="Proteomes" id="UP000525078">
    <property type="component" value="Unassembled WGS sequence"/>
</dbReference>
<feature type="signal peptide" evidence="12">
    <location>
        <begin position="1"/>
        <end position="21"/>
    </location>
</feature>
<dbReference type="GO" id="GO:0016020">
    <property type="term" value="C:membrane"/>
    <property type="evidence" value="ECO:0007669"/>
    <property type="project" value="UniProtKB-SubCell"/>
</dbReference>
<evidence type="ECO:0000313" key="14">
    <source>
        <dbReference type="EMBL" id="KAF4373889.1"/>
    </source>
</evidence>
<evidence type="ECO:0000256" key="8">
    <source>
        <dbReference type="ARBA" id="ARBA00022989"/>
    </source>
</evidence>
<dbReference type="Pfam" id="PF12819">
    <property type="entry name" value="Malectin_like"/>
    <property type="match status" value="1"/>
</dbReference>
<evidence type="ECO:0000256" key="10">
    <source>
        <dbReference type="ARBA" id="ARBA00023180"/>
    </source>
</evidence>
<evidence type="ECO:0000256" key="7">
    <source>
        <dbReference type="ARBA" id="ARBA00022840"/>
    </source>
</evidence>
<dbReference type="PANTHER" id="PTHR34590">
    <property type="entry name" value="OS03G0124300 PROTEIN-RELATED"/>
    <property type="match status" value="1"/>
</dbReference>
<evidence type="ECO:0000256" key="6">
    <source>
        <dbReference type="ARBA" id="ARBA00022741"/>
    </source>
</evidence>
<dbReference type="GO" id="GO:0004714">
    <property type="term" value="F:transmembrane receptor protein tyrosine kinase activity"/>
    <property type="evidence" value="ECO:0007669"/>
    <property type="project" value="InterPro"/>
</dbReference>
<name>A0A7J6FW22_CANSA</name>
<dbReference type="Gene3D" id="2.60.120.430">
    <property type="entry name" value="Galactose-binding lectin"/>
    <property type="match status" value="2"/>
</dbReference>
<feature type="domain" description="Malectin-like" evidence="13">
    <location>
        <begin position="39"/>
        <end position="396"/>
    </location>
</feature>
<keyword evidence="5 12" id="KW-0732">Signal</keyword>
<dbReference type="InterPro" id="IPR045272">
    <property type="entry name" value="ANXUR1/2-like"/>
</dbReference>
<evidence type="ECO:0000256" key="1">
    <source>
        <dbReference type="ARBA" id="ARBA00004479"/>
    </source>
</evidence>
<keyword evidence="2" id="KW-0418">Kinase</keyword>
<evidence type="ECO:0000256" key="5">
    <source>
        <dbReference type="ARBA" id="ARBA00022729"/>
    </source>
</evidence>
<feature type="transmembrane region" description="Helical" evidence="11">
    <location>
        <begin position="415"/>
        <end position="435"/>
    </location>
</feature>
<gene>
    <name evidence="14" type="ORF">F8388_007795</name>
</gene>
<reference evidence="14 15" key="1">
    <citation type="journal article" date="2020" name="bioRxiv">
        <title>Sequence and annotation of 42 cannabis genomes reveals extensive copy number variation in cannabinoid synthesis and pathogen resistance genes.</title>
        <authorList>
            <person name="Mckernan K.J."/>
            <person name="Helbert Y."/>
            <person name="Kane L.T."/>
            <person name="Ebling H."/>
            <person name="Zhang L."/>
            <person name="Liu B."/>
            <person name="Eaton Z."/>
            <person name="Mclaughlin S."/>
            <person name="Kingan S."/>
            <person name="Baybayan P."/>
            <person name="Concepcion G."/>
            <person name="Jordan M."/>
            <person name="Riva A."/>
            <person name="Barbazuk W."/>
            <person name="Harkins T."/>
        </authorList>
    </citation>
    <scope>NUCLEOTIDE SEQUENCE [LARGE SCALE GENOMIC DNA]</scope>
    <source>
        <strain evidence="15">cv. Jamaican Lion 4</strain>
        <tissue evidence="14">Leaf</tissue>
    </source>
</reference>
<keyword evidence="6" id="KW-0547">Nucleotide-binding</keyword>
<dbReference type="GO" id="GO:0005524">
    <property type="term" value="F:ATP binding"/>
    <property type="evidence" value="ECO:0007669"/>
    <property type="project" value="UniProtKB-KW"/>
</dbReference>
<dbReference type="FunFam" id="2.60.120.430:FF:000005">
    <property type="entry name" value="Putative receptor-like protein kinase"/>
    <property type="match status" value="1"/>
</dbReference>
<evidence type="ECO:0000256" key="3">
    <source>
        <dbReference type="ARBA" id="ARBA00022679"/>
    </source>
</evidence>
<sequence>MLNSSSLIFFLLCLYLNLSSLQILSLPESNYKRPEKYFIACGSKTNITTKDSRTFIGDRTKKPPFFLSTGQSKPIINTDETSNDTSFLYKTARVFKTPSSYELEVDKKGTYMVRLHFYSFPSEFNLSQAVFDVVASGYSLLSNFSVRKSSNRPIEEFILPIKKERFKLYFHPLKNSPLAFVNAVEVFLVPEEDLLPNSAQLITSDGERGNQSNLVSLVYRTIHRINVGGDNITSESDLLWRTWLEDGGFLINPKATKKSEYYDGKVNFLSGGSTKYSAPEYVYRTGRELNIEANFFNATWAFPVSKTAMKYLVRVHLCDIVGKSLSMFDFNLFIYNKFIKTIDAYDEIGNLQSPFHLDYVVDTNGCGFINISIVLGAENNWSSVPNAYLNGVEIFEIVRISSLVVLESEERQNGLVFGLGLCFAFVVIIGILVNTKIVSFEFLYRGMSSDWSKIDEVECALRRRDGFEDTTSVT</sequence>
<evidence type="ECO:0000256" key="4">
    <source>
        <dbReference type="ARBA" id="ARBA00022692"/>
    </source>
</evidence>
<evidence type="ECO:0000256" key="11">
    <source>
        <dbReference type="SAM" id="Phobius"/>
    </source>
</evidence>
<organism evidence="14 15">
    <name type="scientific">Cannabis sativa</name>
    <name type="common">Hemp</name>
    <name type="synonym">Marijuana</name>
    <dbReference type="NCBI Taxonomy" id="3483"/>
    <lineage>
        <taxon>Eukaryota</taxon>
        <taxon>Viridiplantae</taxon>
        <taxon>Streptophyta</taxon>
        <taxon>Embryophyta</taxon>
        <taxon>Tracheophyta</taxon>
        <taxon>Spermatophyta</taxon>
        <taxon>Magnoliopsida</taxon>
        <taxon>eudicotyledons</taxon>
        <taxon>Gunneridae</taxon>
        <taxon>Pentapetalae</taxon>
        <taxon>rosids</taxon>
        <taxon>fabids</taxon>
        <taxon>Rosales</taxon>
        <taxon>Cannabaceae</taxon>
        <taxon>Cannabis</taxon>
    </lineage>
</organism>
<dbReference type="EMBL" id="JAATIP010000098">
    <property type="protein sequence ID" value="KAF4373889.1"/>
    <property type="molecule type" value="Genomic_DNA"/>
</dbReference>
<protein>
    <recommendedName>
        <fullName evidence="13">Malectin-like domain-containing protein</fullName>
    </recommendedName>
</protein>
<keyword evidence="3" id="KW-0808">Transferase</keyword>
<accession>A0A7J6FW22</accession>
<keyword evidence="9 11" id="KW-0472">Membrane</keyword>
<evidence type="ECO:0000256" key="2">
    <source>
        <dbReference type="ARBA" id="ARBA00022527"/>
    </source>
</evidence>
<proteinExistence type="predicted"/>
<keyword evidence="7" id="KW-0067">ATP-binding</keyword>
<dbReference type="AlphaFoldDB" id="A0A7J6FW22"/>
<keyword evidence="4 11" id="KW-0812">Transmembrane</keyword>
<dbReference type="GO" id="GO:0004674">
    <property type="term" value="F:protein serine/threonine kinase activity"/>
    <property type="evidence" value="ECO:0007669"/>
    <property type="project" value="UniProtKB-KW"/>
</dbReference>
<dbReference type="InterPro" id="IPR024788">
    <property type="entry name" value="Malectin-like_Carb-bd_dom"/>
</dbReference>